<reference evidence="2" key="1">
    <citation type="submission" date="2025-08" db="UniProtKB">
        <authorList>
            <consortium name="RefSeq"/>
        </authorList>
    </citation>
    <scope>IDENTIFICATION</scope>
</reference>
<dbReference type="GeneID" id="120260948"/>
<dbReference type="RefSeq" id="XP_039124478.1">
    <property type="nucleotide sequence ID" value="XM_039268544.1"/>
</dbReference>
<dbReference type="Proteomes" id="UP001515500">
    <property type="component" value="Chromosome 5"/>
</dbReference>
<name>A0AB40BAZ6_DIOCR</name>
<protein>
    <submittedName>
        <fullName evidence="2">Uncharacterized protein LOC120260948 isoform X2</fullName>
    </submittedName>
</protein>
<dbReference type="PANTHER" id="PTHR31115">
    <property type="entry name" value="OS05G0107300 PROTEIN"/>
    <property type="match status" value="1"/>
</dbReference>
<evidence type="ECO:0000313" key="1">
    <source>
        <dbReference type="Proteomes" id="UP001515500"/>
    </source>
</evidence>
<accession>A0AB40BAZ6</accession>
<proteinExistence type="predicted"/>
<keyword evidence="1" id="KW-1185">Reference proteome</keyword>
<dbReference type="AlphaFoldDB" id="A0AB40BAZ6"/>
<evidence type="ECO:0000313" key="2">
    <source>
        <dbReference type="RefSeq" id="XP_039124478.1"/>
    </source>
</evidence>
<sequence length="392" mass="41687">MAIQQYPSCEPLSQSYEGIGSRVGPLNRIVGNDNVDANPPLSSHSTEVISRNDTYGLSLPNERMDGSTDLLEDQIITKGKHRAASSNIIIGSDSMDVNSLQSSGSLQVKPRFDMGGISIAKEGMDSASGLQEELMRTKGKHNLNIQEEVRMGSQSTSIEINTSGIPMTGVLLNSSFNFQQPPENDAGDQLASSNEVLALPGAVNHELPLPEWSGSCPIACKQLCSSNEVQALSGTINDMHPLLTGSPLSPISRSQLPSSNKAIGSAFCPTAQEQLPSSNEVQSLSWTVNNKRPLPVECDSYPVAQCIVHHPLETCCARRANVFSPGLSLDDSNILADGFPGADSGTRLEPTESSGGTLLSLDVLYNTPHLKLQAGEIPSLAGFLKSEESGCR</sequence>
<gene>
    <name evidence="2" type="primary">LOC120260948</name>
</gene>
<organism evidence="1 2">
    <name type="scientific">Dioscorea cayennensis subsp. rotundata</name>
    <name type="common">White Guinea yam</name>
    <name type="synonym">Dioscorea rotundata</name>
    <dbReference type="NCBI Taxonomy" id="55577"/>
    <lineage>
        <taxon>Eukaryota</taxon>
        <taxon>Viridiplantae</taxon>
        <taxon>Streptophyta</taxon>
        <taxon>Embryophyta</taxon>
        <taxon>Tracheophyta</taxon>
        <taxon>Spermatophyta</taxon>
        <taxon>Magnoliopsida</taxon>
        <taxon>Liliopsida</taxon>
        <taxon>Dioscoreales</taxon>
        <taxon>Dioscoreaceae</taxon>
        <taxon>Dioscorea</taxon>
    </lineage>
</organism>
<dbReference type="PANTHER" id="PTHR31115:SF2">
    <property type="entry name" value="OS05G0107300 PROTEIN"/>
    <property type="match status" value="1"/>
</dbReference>